<protein>
    <submittedName>
        <fullName evidence="2">Uncharacterized protein</fullName>
    </submittedName>
</protein>
<dbReference type="GeneID" id="39598301"/>
<evidence type="ECO:0000313" key="2">
    <source>
        <dbReference type="EMBL" id="RWQ94871.1"/>
    </source>
</evidence>
<dbReference type="AlphaFoldDB" id="A0A443HSS4"/>
<organism evidence="2 3">
    <name type="scientific">Byssochlamys spectabilis</name>
    <name type="common">Paecilomyces variotii</name>
    <dbReference type="NCBI Taxonomy" id="264951"/>
    <lineage>
        <taxon>Eukaryota</taxon>
        <taxon>Fungi</taxon>
        <taxon>Dikarya</taxon>
        <taxon>Ascomycota</taxon>
        <taxon>Pezizomycotina</taxon>
        <taxon>Eurotiomycetes</taxon>
        <taxon>Eurotiomycetidae</taxon>
        <taxon>Eurotiales</taxon>
        <taxon>Thermoascaceae</taxon>
        <taxon>Paecilomyces</taxon>
    </lineage>
</organism>
<dbReference type="RefSeq" id="XP_028484516.1">
    <property type="nucleotide sequence ID" value="XM_028629024.1"/>
</dbReference>
<gene>
    <name evidence="2" type="ORF">C8Q69DRAFT_444827</name>
</gene>
<keyword evidence="3" id="KW-1185">Reference proteome</keyword>
<dbReference type="VEuPathDB" id="FungiDB:C8Q69DRAFT_444827"/>
<comment type="caution">
    <text evidence="2">The sequence shown here is derived from an EMBL/GenBank/DDBJ whole genome shotgun (WGS) entry which is preliminary data.</text>
</comment>
<evidence type="ECO:0000256" key="1">
    <source>
        <dbReference type="SAM" id="MobiDB-lite"/>
    </source>
</evidence>
<dbReference type="EMBL" id="RCNU01000006">
    <property type="protein sequence ID" value="RWQ94871.1"/>
    <property type="molecule type" value="Genomic_DNA"/>
</dbReference>
<reference evidence="2 3" key="1">
    <citation type="journal article" date="2018" name="Front. Microbiol.">
        <title>Genomic and genetic insights into a cosmopolitan fungus, Paecilomyces variotii (Eurotiales).</title>
        <authorList>
            <person name="Urquhart A.S."/>
            <person name="Mondo S.J."/>
            <person name="Makela M.R."/>
            <person name="Hane J.K."/>
            <person name="Wiebenga A."/>
            <person name="He G."/>
            <person name="Mihaltcheva S."/>
            <person name="Pangilinan J."/>
            <person name="Lipzen A."/>
            <person name="Barry K."/>
            <person name="de Vries R.P."/>
            <person name="Grigoriev I.V."/>
            <person name="Idnurm A."/>
        </authorList>
    </citation>
    <scope>NUCLEOTIDE SEQUENCE [LARGE SCALE GENOMIC DNA]</scope>
    <source>
        <strain evidence="2 3">CBS 101075</strain>
    </source>
</reference>
<sequence>MASLRPAGADTLLVAPLLAAGGLPQWTWIKDDGQVGQPTEGARSSSRRARAGADGQATAFPYTVITNEVSIYLYYYHLNAPGRLTASTPAPPLLYGTPQKANFI</sequence>
<feature type="region of interest" description="Disordered" evidence="1">
    <location>
        <begin position="31"/>
        <end position="54"/>
    </location>
</feature>
<evidence type="ECO:0000313" key="3">
    <source>
        <dbReference type="Proteomes" id="UP000283841"/>
    </source>
</evidence>
<name>A0A443HSS4_BYSSP</name>
<proteinExistence type="predicted"/>
<accession>A0A443HSS4</accession>
<dbReference type="Proteomes" id="UP000283841">
    <property type="component" value="Unassembled WGS sequence"/>
</dbReference>